<protein>
    <submittedName>
        <fullName evidence="2">Uncharacterized protein</fullName>
    </submittedName>
</protein>
<organism evidence="2 3">
    <name type="scientific">Eumeta variegata</name>
    <name type="common">Bagworm moth</name>
    <name type="synonym">Eumeta japonica</name>
    <dbReference type="NCBI Taxonomy" id="151549"/>
    <lineage>
        <taxon>Eukaryota</taxon>
        <taxon>Metazoa</taxon>
        <taxon>Ecdysozoa</taxon>
        <taxon>Arthropoda</taxon>
        <taxon>Hexapoda</taxon>
        <taxon>Insecta</taxon>
        <taxon>Pterygota</taxon>
        <taxon>Neoptera</taxon>
        <taxon>Endopterygota</taxon>
        <taxon>Lepidoptera</taxon>
        <taxon>Glossata</taxon>
        <taxon>Ditrysia</taxon>
        <taxon>Tineoidea</taxon>
        <taxon>Psychidae</taxon>
        <taxon>Oiketicinae</taxon>
        <taxon>Eumeta</taxon>
    </lineage>
</organism>
<proteinExistence type="predicted"/>
<reference evidence="2 3" key="1">
    <citation type="journal article" date="2019" name="Commun. Biol.">
        <title>The bagworm genome reveals a unique fibroin gene that provides high tensile strength.</title>
        <authorList>
            <person name="Kono N."/>
            <person name="Nakamura H."/>
            <person name="Ohtoshi R."/>
            <person name="Tomita M."/>
            <person name="Numata K."/>
            <person name="Arakawa K."/>
        </authorList>
    </citation>
    <scope>NUCLEOTIDE SEQUENCE [LARGE SCALE GENOMIC DNA]</scope>
</reference>
<name>A0A4C1SAB0_EUMVA</name>
<feature type="region of interest" description="Disordered" evidence="1">
    <location>
        <begin position="48"/>
        <end position="75"/>
    </location>
</feature>
<dbReference type="Proteomes" id="UP000299102">
    <property type="component" value="Unassembled WGS sequence"/>
</dbReference>
<accession>A0A4C1SAB0</accession>
<dbReference type="EMBL" id="BGZK01006492">
    <property type="protein sequence ID" value="GBO99064.1"/>
    <property type="molecule type" value="Genomic_DNA"/>
</dbReference>
<evidence type="ECO:0000256" key="1">
    <source>
        <dbReference type="SAM" id="MobiDB-lite"/>
    </source>
</evidence>
<evidence type="ECO:0000313" key="2">
    <source>
        <dbReference type="EMBL" id="GBO99064.1"/>
    </source>
</evidence>
<dbReference type="AlphaFoldDB" id="A0A4C1SAB0"/>
<gene>
    <name evidence="2" type="ORF">EVAR_73815_1</name>
</gene>
<feature type="non-terminal residue" evidence="2">
    <location>
        <position position="1"/>
    </location>
</feature>
<sequence length="75" mass="8278">APPGTARQLRPLLFGDMNGRRHLHQGDEAFATRAPGPLVIVPRVACHRSPPLRLDGAPRTRRRARTGPERRGPSQ</sequence>
<keyword evidence="3" id="KW-1185">Reference proteome</keyword>
<feature type="compositionally biased region" description="Basic and acidic residues" evidence="1">
    <location>
        <begin position="66"/>
        <end position="75"/>
    </location>
</feature>
<evidence type="ECO:0000313" key="3">
    <source>
        <dbReference type="Proteomes" id="UP000299102"/>
    </source>
</evidence>
<comment type="caution">
    <text evidence="2">The sequence shown here is derived from an EMBL/GenBank/DDBJ whole genome shotgun (WGS) entry which is preliminary data.</text>
</comment>